<feature type="domain" description="Thioredoxin" evidence="12">
    <location>
        <begin position="49"/>
        <end position="223"/>
    </location>
</feature>
<comment type="catalytic activity">
    <reaction evidence="11">
        <text>a hydroperoxide + [thioredoxin]-dithiol = an alcohol + [thioredoxin]-disulfide + H2O</text>
        <dbReference type="Rhea" id="RHEA:62620"/>
        <dbReference type="Rhea" id="RHEA-COMP:10698"/>
        <dbReference type="Rhea" id="RHEA-COMP:10700"/>
        <dbReference type="ChEBI" id="CHEBI:15377"/>
        <dbReference type="ChEBI" id="CHEBI:29950"/>
        <dbReference type="ChEBI" id="CHEBI:30879"/>
        <dbReference type="ChEBI" id="CHEBI:35924"/>
        <dbReference type="ChEBI" id="CHEBI:50058"/>
        <dbReference type="EC" id="1.11.1.24"/>
    </reaction>
</comment>
<dbReference type="Proteomes" id="UP000032352">
    <property type="component" value="Chromosome"/>
</dbReference>
<evidence type="ECO:0000256" key="4">
    <source>
        <dbReference type="ARBA" id="ARBA00022862"/>
    </source>
</evidence>
<evidence type="ECO:0000313" key="14">
    <source>
        <dbReference type="Proteomes" id="UP000032352"/>
    </source>
</evidence>
<keyword evidence="7" id="KW-0676">Redox-active center</keyword>
<evidence type="ECO:0000256" key="5">
    <source>
        <dbReference type="ARBA" id="ARBA00023002"/>
    </source>
</evidence>
<evidence type="ECO:0000256" key="6">
    <source>
        <dbReference type="ARBA" id="ARBA00023157"/>
    </source>
</evidence>
<organism evidence="13 14">
    <name type="scientific">Thalassomonas viridans</name>
    <dbReference type="NCBI Taxonomy" id="137584"/>
    <lineage>
        <taxon>Bacteria</taxon>
        <taxon>Pseudomonadati</taxon>
        <taxon>Pseudomonadota</taxon>
        <taxon>Gammaproteobacteria</taxon>
        <taxon>Alteromonadales</taxon>
        <taxon>Colwelliaceae</taxon>
        <taxon>Thalassomonas</taxon>
    </lineage>
</organism>
<evidence type="ECO:0000256" key="11">
    <source>
        <dbReference type="ARBA" id="ARBA00049091"/>
    </source>
</evidence>
<name>A0AAE9Z3Q5_9GAMM</name>
<evidence type="ECO:0000256" key="7">
    <source>
        <dbReference type="ARBA" id="ARBA00023284"/>
    </source>
</evidence>
<comment type="similarity">
    <text evidence="9">Belongs to the peroxiredoxin family. BCP/PrxQ subfamily.</text>
</comment>
<dbReference type="RefSeq" id="WP_044841043.1">
    <property type="nucleotide sequence ID" value="NZ_CP059733.1"/>
</dbReference>
<dbReference type="InterPro" id="IPR036249">
    <property type="entry name" value="Thioredoxin-like_sf"/>
</dbReference>
<dbReference type="PANTHER" id="PTHR42801">
    <property type="entry name" value="THIOREDOXIN-DEPENDENT PEROXIDE REDUCTASE"/>
    <property type="match status" value="1"/>
</dbReference>
<dbReference type="InterPro" id="IPR013766">
    <property type="entry name" value="Thioredoxin_domain"/>
</dbReference>
<keyword evidence="3" id="KW-0575">Peroxidase</keyword>
<dbReference type="GO" id="GO:0045454">
    <property type="term" value="P:cell redox homeostasis"/>
    <property type="evidence" value="ECO:0007669"/>
    <property type="project" value="TreeGrafter"/>
</dbReference>
<keyword evidence="6" id="KW-1015">Disulfide bond</keyword>
<accession>A0AAE9Z3Q5</accession>
<evidence type="ECO:0000256" key="9">
    <source>
        <dbReference type="ARBA" id="ARBA00038489"/>
    </source>
</evidence>
<dbReference type="Gene3D" id="3.40.30.10">
    <property type="entry name" value="Glutaredoxin"/>
    <property type="match status" value="1"/>
</dbReference>
<reference evidence="13 14" key="1">
    <citation type="journal article" date="2015" name="Genome Announc.">
        <title>Draft Genome Sequences of Marine Isolates of Thalassomonas viridans and Thalassomonas actiniarum.</title>
        <authorList>
            <person name="Olonade I."/>
            <person name="van Zyl L.J."/>
            <person name="Trindade M."/>
        </authorList>
    </citation>
    <scope>NUCLEOTIDE SEQUENCE [LARGE SCALE GENOMIC DNA]</scope>
    <source>
        <strain evidence="13 14">XOM25</strain>
    </source>
</reference>
<dbReference type="Pfam" id="PF00578">
    <property type="entry name" value="AhpC-TSA"/>
    <property type="match status" value="1"/>
</dbReference>
<reference evidence="13 14" key="2">
    <citation type="journal article" date="2022" name="Mar. Drugs">
        <title>Bioassay-Guided Fractionation Leads to the Detection of Cholic Acid Generated by the Rare Thalassomonas sp.</title>
        <authorList>
            <person name="Pheiffer F."/>
            <person name="Schneider Y.K."/>
            <person name="Hansen E.H."/>
            <person name="Andersen J.H."/>
            <person name="Isaksson J."/>
            <person name="Busche T."/>
            <person name="R C."/>
            <person name="Kalinowski J."/>
            <person name="Zyl L.V."/>
            <person name="Trindade M."/>
        </authorList>
    </citation>
    <scope>NUCLEOTIDE SEQUENCE [LARGE SCALE GENOMIC DNA]</scope>
    <source>
        <strain evidence="13 14">XOM25</strain>
    </source>
</reference>
<protein>
    <recommendedName>
        <fullName evidence="2">thioredoxin-dependent peroxiredoxin</fullName>
        <ecNumber evidence="2">1.11.1.24</ecNumber>
    </recommendedName>
    <alternativeName>
        <fullName evidence="8">Thioredoxin peroxidase</fullName>
    </alternativeName>
    <alternativeName>
        <fullName evidence="10">Thioredoxin-dependent peroxiredoxin Bcp</fullName>
    </alternativeName>
</protein>
<sequence>MKRLNTTLAEFQEKFESGIEPYNITSEQVKTMHEFDRELDDSGLLAGILRPGDRFPDFELPNQNGLLVKLSNLLLRGPVVISFFRGIWCPYCNIELKALQRSFVELEGAEATLIAISPQLPGLNKRTVHDSRLMYDVLSDVGNKLSDQVGITYRLSDKMIKEVYEELGVNLSIFNGDNSWCLPTSSRFVIDEDGVIISSDANVNYRKRTEPSETVAIVKAITRRAIL</sequence>
<dbReference type="EMBL" id="CP059733">
    <property type="protein sequence ID" value="WDE06186.1"/>
    <property type="molecule type" value="Genomic_DNA"/>
</dbReference>
<evidence type="ECO:0000256" key="1">
    <source>
        <dbReference type="ARBA" id="ARBA00003330"/>
    </source>
</evidence>
<dbReference type="AlphaFoldDB" id="A0AAE9Z3Q5"/>
<dbReference type="CDD" id="cd02970">
    <property type="entry name" value="PRX_like2"/>
    <property type="match status" value="1"/>
</dbReference>
<dbReference type="GO" id="GO:0034599">
    <property type="term" value="P:cellular response to oxidative stress"/>
    <property type="evidence" value="ECO:0007669"/>
    <property type="project" value="TreeGrafter"/>
</dbReference>
<keyword evidence="5" id="KW-0560">Oxidoreductase</keyword>
<proteinExistence type="inferred from homology"/>
<evidence type="ECO:0000256" key="8">
    <source>
        <dbReference type="ARBA" id="ARBA00032824"/>
    </source>
</evidence>
<gene>
    <name evidence="13" type="ORF">SG34_004435</name>
</gene>
<dbReference type="GO" id="GO:0008379">
    <property type="term" value="F:thioredoxin peroxidase activity"/>
    <property type="evidence" value="ECO:0007669"/>
    <property type="project" value="TreeGrafter"/>
</dbReference>
<dbReference type="KEGG" id="tvd:SG34_004435"/>
<evidence type="ECO:0000259" key="12">
    <source>
        <dbReference type="PROSITE" id="PS51352"/>
    </source>
</evidence>
<dbReference type="InterPro" id="IPR050924">
    <property type="entry name" value="Peroxiredoxin_BCP/PrxQ"/>
</dbReference>
<evidence type="ECO:0000313" key="13">
    <source>
        <dbReference type="EMBL" id="WDE06186.1"/>
    </source>
</evidence>
<dbReference type="SUPFAM" id="SSF52833">
    <property type="entry name" value="Thioredoxin-like"/>
    <property type="match status" value="1"/>
</dbReference>
<comment type="function">
    <text evidence="1">Thiol-specific peroxidase that catalyzes the reduction of hydrogen peroxide and organic hydroperoxides to water and alcohols, respectively. Plays a role in cell protection against oxidative stress by detoxifying peroxides and as sensor of hydrogen peroxide-mediated signaling events.</text>
</comment>
<dbReference type="PROSITE" id="PS51352">
    <property type="entry name" value="THIOREDOXIN_2"/>
    <property type="match status" value="1"/>
</dbReference>
<keyword evidence="14" id="KW-1185">Reference proteome</keyword>
<keyword evidence="4" id="KW-0049">Antioxidant</keyword>
<evidence type="ECO:0000256" key="3">
    <source>
        <dbReference type="ARBA" id="ARBA00022559"/>
    </source>
</evidence>
<evidence type="ECO:0000256" key="10">
    <source>
        <dbReference type="ARBA" id="ARBA00042639"/>
    </source>
</evidence>
<dbReference type="EC" id="1.11.1.24" evidence="2"/>
<dbReference type="InterPro" id="IPR000866">
    <property type="entry name" value="AhpC/TSA"/>
</dbReference>
<dbReference type="GO" id="GO:0005737">
    <property type="term" value="C:cytoplasm"/>
    <property type="evidence" value="ECO:0007669"/>
    <property type="project" value="TreeGrafter"/>
</dbReference>
<dbReference type="PANTHER" id="PTHR42801:SF7">
    <property type="entry name" value="SLL1159 PROTEIN"/>
    <property type="match status" value="1"/>
</dbReference>
<evidence type="ECO:0000256" key="2">
    <source>
        <dbReference type="ARBA" id="ARBA00013017"/>
    </source>
</evidence>